<reference evidence="3 4" key="2">
    <citation type="submission" date="2017-04" db="EMBL/GenBank/DDBJ databases">
        <title>CpG methylation of centromeres and impact of large insertions on vertebrate speciation.</title>
        <authorList>
            <person name="Ichikawa K."/>
            <person name="Yoshimura J."/>
            <person name="Morishita S."/>
        </authorList>
    </citation>
    <scope>NUCLEOTIDE SEQUENCE</scope>
    <source>
        <strain evidence="3 4">HNI</strain>
    </source>
</reference>
<dbReference type="SMART" id="SM00510">
    <property type="entry name" value="TFS2M"/>
    <property type="match status" value="1"/>
</dbReference>
<feature type="compositionally biased region" description="Polar residues" evidence="1">
    <location>
        <begin position="54"/>
        <end position="70"/>
    </location>
</feature>
<dbReference type="Gene3D" id="3.30.40.10">
    <property type="entry name" value="Zinc/RING finger domain, C3HC4 (zinc finger)"/>
    <property type="match status" value="1"/>
</dbReference>
<feature type="compositionally biased region" description="Polar residues" evidence="1">
    <location>
        <begin position="832"/>
        <end position="847"/>
    </location>
</feature>
<reference evidence="3" key="4">
    <citation type="submission" date="2025-09" db="UniProtKB">
        <authorList>
            <consortium name="Ensembl"/>
        </authorList>
    </citation>
    <scope>IDENTIFICATION</scope>
    <source>
        <strain evidence="3">HNI</strain>
    </source>
</reference>
<dbReference type="InterPro" id="IPR013083">
    <property type="entry name" value="Znf_RING/FYVE/PHD"/>
</dbReference>
<dbReference type="Pfam" id="PF07500">
    <property type="entry name" value="TFIIS_M"/>
    <property type="match status" value="1"/>
</dbReference>
<evidence type="ECO:0000259" key="2">
    <source>
        <dbReference type="PROSITE" id="PS51321"/>
    </source>
</evidence>
<feature type="compositionally biased region" description="Basic and acidic residues" evidence="1">
    <location>
        <begin position="382"/>
        <end position="393"/>
    </location>
</feature>
<dbReference type="Proteomes" id="UP000265180">
    <property type="component" value="Chromosome 7"/>
</dbReference>
<protein>
    <submittedName>
        <fullName evidence="3">Death-inducer obliterator 1</fullName>
    </submittedName>
</protein>
<feature type="compositionally biased region" description="Basic and acidic residues" evidence="1">
    <location>
        <begin position="714"/>
        <end position="731"/>
    </location>
</feature>
<feature type="compositionally biased region" description="Polar residues" evidence="1">
    <location>
        <begin position="486"/>
        <end position="495"/>
    </location>
</feature>
<feature type="compositionally biased region" description="Low complexity" evidence="1">
    <location>
        <begin position="744"/>
        <end position="758"/>
    </location>
</feature>
<feature type="region of interest" description="Disordered" evidence="1">
    <location>
        <begin position="630"/>
        <end position="666"/>
    </location>
</feature>
<evidence type="ECO:0000256" key="1">
    <source>
        <dbReference type="SAM" id="MobiDB-lite"/>
    </source>
</evidence>
<feature type="compositionally biased region" description="Polar residues" evidence="1">
    <location>
        <begin position="282"/>
        <end position="293"/>
    </location>
</feature>
<dbReference type="Pfam" id="PF07744">
    <property type="entry name" value="SPOC"/>
    <property type="match status" value="1"/>
</dbReference>
<dbReference type="InterPro" id="IPR003618">
    <property type="entry name" value="TFIIS_cen_dom"/>
</dbReference>
<accession>A0A3P9L8A5</accession>
<feature type="region of interest" description="Disordered" evidence="1">
    <location>
        <begin position="517"/>
        <end position="536"/>
    </location>
</feature>
<feature type="compositionally biased region" description="Low complexity" evidence="1">
    <location>
        <begin position="420"/>
        <end position="432"/>
    </location>
</feature>
<name>A0A3P9L8A5_ORYLA</name>
<dbReference type="SUPFAM" id="SSF57903">
    <property type="entry name" value="FYVE/PHD zinc finger"/>
    <property type="match status" value="1"/>
</dbReference>
<feature type="region of interest" description="Disordered" evidence="1">
    <location>
        <begin position="367"/>
        <end position="507"/>
    </location>
</feature>
<dbReference type="PANTHER" id="PTHR11477:SF13">
    <property type="entry name" value="DEATH-INDUCER OBLITERATOR 1"/>
    <property type="match status" value="1"/>
</dbReference>
<dbReference type="SUPFAM" id="SSF46942">
    <property type="entry name" value="Elongation factor TFIIS domain 2"/>
    <property type="match status" value="1"/>
</dbReference>
<dbReference type="InterPro" id="IPR011011">
    <property type="entry name" value="Znf_FYVE_PHD"/>
</dbReference>
<feature type="compositionally biased region" description="Low complexity" evidence="1">
    <location>
        <begin position="789"/>
        <end position="803"/>
    </location>
</feature>
<evidence type="ECO:0000313" key="4">
    <source>
        <dbReference type="Proteomes" id="UP000265180"/>
    </source>
</evidence>
<dbReference type="Gene3D" id="1.10.472.30">
    <property type="entry name" value="Transcription elongation factor S-II, central domain"/>
    <property type="match status" value="1"/>
</dbReference>
<feature type="region of interest" description="Disordered" evidence="1">
    <location>
        <begin position="267"/>
        <end position="293"/>
    </location>
</feature>
<feature type="domain" description="TFIIS central" evidence="2">
    <location>
        <begin position="537"/>
        <end position="655"/>
    </location>
</feature>
<dbReference type="PROSITE" id="PS51321">
    <property type="entry name" value="TFIIS_CENTRAL"/>
    <property type="match status" value="1"/>
</dbReference>
<feature type="compositionally biased region" description="Polar residues" evidence="1">
    <location>
        <begin position="442"/>
        <end position="461"/>
    </location>
</feature>
<reference evidence="3" key="3">
    <citation type="submission" date="2025-08" db="UniProtKB">
        <authorList>
            <consortium name="Ensembl"/>
        </authorList>
    </citation>
    <scope>IDENTIFICATION</scope>
    <source>
        <strain evidence="3">HNI</strain>
    </source>
</reference>
<dbReference type="GO" id="GO:0006351">
    <property type="term" value="P:DNA-templated transcription"/>
    <property type="evidence" value="ECO:0007669"/>
    <property type="project" value="InterPro"/>
</dbReference>
<sequence>MDTGSDLGIRPTLSQFRKSWGFRRTTIAKREFIEEVGELAHSPPLVRRGRSRRINQTPQTPTDTESTQKPLTARSVLDDLQWSAPSSPLSDDGKLSSETSAGDALDPLLWQDFGSAFHTAFSLLETPKQNDPDIPAEKEASTVNVPLDPAQQLSPDCVVLDRSTSQSAAAILGQFDDVLEEIEGKKKAESLNTCPSISDTEGCDPNALCCIYHQKHDQRFMVCCHSCQAWFHDSCADDSSTEVWKTERKEHRNTCPQCATKTQLVFESPSQPEADLSLPESWRQSPTGDDSSVSGFKGRICLQEHEAGKVEVQPNSLMKKHEVEMETDHSHPVCTGPGCSRQALPDSVYCGTDCILQHAAITMKTLSDPKVPKTKGRGSRKSAGDKPTAKADKNPVTYCEAGSSPKHLPDDTSRNPAVISQSAMEEAAAQSQTPEKPKDPESSSACPEGSVTSTTPSSEKSGQALISKPPTSSASRHHESGALKPSASQSVSRHISASAAVKKPSSALGLSSETRILPVSPAPSAPSSRPCQPNNQIRQSIQRSLTSILLKRICDCEDLEMSESEVAKLVASIETEMFDIFRNTDSKYMNKYRTIMFNLKDPKNKGLLYRVVHGEIGPFRLVRMSQKDMQAITAPEPKAAEKSQKKNLAPPSSKARASHPGQDGATPDILSCMLKDTTSEHKAHLFDLKCKICTGQKQGTEAEEPVKKKPKLSLGKDKNEPPWKKSVEESSLRAPPDFVDKDSPASSSIDSFSHLSDSPKLTIVESPASPTDSHASPTFESPASPVIESPASPTPDSSSVTPPKRGYTPVVIPAVSTVSILRRDPRTAASRMASSSGNNNTIQNQAPSYAPVKDTPRSSSAPSSSLPAPKTLPKSILLKPSSTADPRLYGSSSRYVNTMASKAPAEGDTAQFLAKQDILWKGFLNMLTVAKFVTKGYLVSGSDLPDTIQIGGRILPETVWDYVEKLKTSITKELCVIRFQPATEEEEVAYVSLFSYFSSRGRFGVVANISRSIKDVYLVPLSAKESIPSMLQPLQGPGVNAWRQRFICGRS</sequence>
<feature type="region of interest" description="Disordered" evidence="1">
    <location>
        <begin position="697"/>
        <end position="808"/>
    </location>
</feature>
<evidence type="ECO:0000313" key="3">
    <source>
        <dbReference type="Ensembl" id="ENSORLP00020016930.1"/>
    </source>
</evidence>
<dbReference type="InterPro" id="IPR036575">
    <property type="entry name" value="TFIIS_cen_dom_sf"/>
</dbReference>
<dbReference type="InterPro" id="IPR012921">
    <property type="entry name" value="SPOC_C"/>
</dbReference>
<proteinExistence type="predicted"/>
<dbReference type="Ensembl" id="ENSORLT00020025334.1">
    <property type="protein sequence ID" value="ENSORLP00020016930.1"/>
    <property type="gene ID" value="ENSORLG00020017999.1"/>
</dbReference>
<reference key="1">
    <citation type="journal article" date="2007" name="Nature">
        <title>The medaka draft genome and insights into vertebrate genome evolution.</title>
        <authorList>
            <person name="Kasahara M."/>
            <person name="Naruse K."/>
            <person name="Sasaki S."/>
            <person name="Nakatani Y."/>
            <person name="Qu W."/>
            <person name="Ahsan B."/>
            <person name="Yamada T."/>
            <person name="Nagayasu Y."/>
            <person name="Doi K."/>
            <person name="Kasai Y."/>
            <person name="Jindo T."/>
            <person name="Kobayashi D."/>
            <person name="Shimada A."/>
            <person name="Toyoda A."/>
            <person name="Kuroki Y."/>
            <person name="Fujiyama A."/>
            <person name="Sasaki T."/>
            <person name="Shimizu A."/>
            <person name="Asakawa S."/>
            <person name="Shimizu N."/>
            <person name="Hashimoto S."/>
            <person name="Yang J."/>
            <person name="Lee Y."/>
            <person name="Matsushima K."/>
            <person name="Sugano S."/>
            <person name="Sakaizumi M."/>
            <person name="Narita T."/>
            <person name="Ohishi K."/>
            <person name="Haga S."/>
            <person name="Ohta F."/>
            <person name="Nomoto H."/>
            <person name="Nogata K."/>
            <person name="Morishita T."/>
            <person name="Endo T."/>
            <person name="Shin-I T."/>
            <person name="Takeda H."/>
            <person name="Morishita S."/>
            <person name="Kohara Y."/>
        </authorList>
    </citation>
    <scope>NUCLEOTIDE SEQUENCE [LARGE SCALE GENOMIC DNA]</scope>
    <source>
        <strain>Hd-rR</strain>
    </source>
</reference>
<feature type="compositionally biased region" description="Polar residues" evidence="1">
    <location>
        <begin position="768"/>
        <end position="781"/>
    </location>
</feature>
<dbReference type="PANTHER" id="PTHR11477">
    <property type="entry name" value="TRANSCRIPTION FACTOR S-II ZINC FINGER DOMAIN-CONTAINING PROTEIN"/>
    <property type="match status" value="1"/>
</dbReference>
<dbReference type="AlphaFoldDB" id="A0A3P9L8A5"/>
<organism evidence="3 4">
    <name type="scientific">Oryzias latipes</name>
    <name type="common">Japanese rice fish</name>
    <name type="synonym">Japanese killifish</name>
    <dbReference type="NCBI Taxonomy" id="8090"/>
    <lineage>
        <taxon>Eukaryota</taxon>
        <taxon>Metazoa</taxon>
        <taxon>Chordata</taxon>
        <taxon>Craniata</taxon>
        <taxon>Vertebrata</taxon>
        <taxon>Euteleostomi</taxon>
        <taxon>Actinopterygii</taxon>
        <taxon>Neopterygii</taxon>
        <taxon>Teleostei</taxon>
        <taxon>Neoteleostei</taxon>
        <taxon>Acanthomorphata</taxon>
        <taxon>Ovalentaria</taxon>
        <taxon>Atherinomorphae</taxon>
        <taxon>Beloniformes</taxon>
        <taxon>Adrianichthyidae</taxon>
        <taxon>Oryziinae</taxon>
        <taxon>Oryzias</taxon>
    </lineage>
</organism>
<feature type="region of interest" description="Disordered" evidence="1">
    <location>
        <begin position="822"/>
        <end position="878"/>
    </location>
</feature>
<feature type="region of interest" description="Disordered" evidence="1">
    <location>
        <begin position="43"/>
        <end position="71"/>
    </location>
</feature>
<feature type="compositionally biased region" description="Low complexity" evidence="1">
    <location>
        <begin position="496"/>
        <end position="507"/>
    </location>
</feature>
<feature type="compositionally biased region" description="Low complexity" evidence="1">
    <location>
        <begin position="857"/>
        <end position="875"/>
    </location>
</feature>